<comment type="caution">
    <text evidence="1">The sequence shown here is derived from an EMBL/GenBank/DDBJ whole genome shotgun (WGS) entry which is preliminary data.</text>
</comment>
<organism evidence="1 2">
    <name type="scientific">Mesorhizobium album</name>
    <dbReference type="NCBI Taxonomy" id="3072314"/>
    <lineage>
        <taxon>Bacteria</taxon>
        <taxon>Pseudomonadati</taxon>
        <taxon>Pseudomonadota</taxon>
        <taxon>Alphaproteobacteria</taxon>
        <taxon>Hyphomicrobiales</taxon>
        <taxon>Phyllobacteriaceae</taxon>
        <taxon>Mesorhizobium</taxon>
    </lineage>
</organism>
<gene>
    <name evidence="1" type="ORF">RFN28_32630</name>
</gene>
<proteinExistence type="predicted"/>
<dbReference type="RefSeq" id="WP_320291272.1">
    <property type="nucleotide sequence ID" value="NZ_JAVIIW010000070.1"/>
</dbReference>
<dbReference type="EMBL" id="JAVIIW010000070">
    <property type="protein sequence ID" value="MDX8483163.1"/>
    <property type="molecule type" value="Genomic_DNA"/>
</dbReference>
<sequence>MECLEYKYFYEYQPIVIAIGRDVIVIGKEKVNGYLHDGNVFTTHVAGEFDGCEYDKIYKLDNDVLFSCKTYHYHYAYRPEVKIFAIKGRAPTIFIDGEQYDGTLFRPN</sequence>
<accession>A0ABU4Y8A4</accession>
<protein>
    <submittedName>
        <fullName evidence="1">Uncharacterized protein</fullName>
    </submittedName>
</protein>
<dbReference type="Proteomes" id="UP001287059">
    <property type="component" value="Unassembled WGS sequence"/>
</dbReference>
<evidence type="ECO:0000313" key="1">
    <source>
        <dbReference type="EMBL" id="MDX8483163.1"/>
    </source>
</evidence>
<reference evidence="1 2" key="1">
    <citation type="submission" date="2023-08" db="EMBL/GenBank/DDBJ databases">
        <title>Implementing the SeqCode for naming new Mesorhizobium species isolated from Vachellia karroo root nodules.</title>
        <authorList>
            <person name="Van Lill M."/>
        </authorList>
    </citation>
    <scope>NUCLEOTIDE SEQUENCE [LARGE SCALE GENOMIC DNA]</scope>
    <source>
        <strain evidence="1 2">VK24D</strain>
    </source>
</reference>
<name>A0ABU4Y8A4_9HYPH</name>
<keyword evidence="2" id="KW-1185">Reference proteome</keyword>
<evidence type="ECO:0000313" key="2">
    <source>
        <dbReference type="Proteomes" id="UP001287059"/>
    </source>
</evidence>